<dbReference type="PANTHER" id="PTHR42983">
    <property type="entry name" value="DINITROGENASE IRON-MOLYBDENUM COFACTOR PROTEIN-RELATED"/>
    <property type="match status" value="1"/>
</dbReference>
<proteinExistence type="predicted"/>
<sequence length="134" mass="13740">MKIAVTYENGQIFQHFGHCAQFKFYQVEDGKVVSAQVLDAGGSGHGALAGFLTEQGADTLICGGIGGGARTALAVAGITLYPGASGDADAQVEALLAGTLHYDPDTQCAHHHHEEGHTCGEDHQGCAGNGHCHG</sequence>
<evidence type="ECO:0000313" key="2">
    <source>
        <dbReference type="EMBL" id="HIW94398.1"/>
    </source>
</evidence>
<dbReference type="CDD" id="cd00851">
    <property type="entry name" value="MTH1175"/>
    <property type="match status" value="1"/>
</dbReference>
<comment type="caution">
    <text evidence="2">The sequence shown here is derived from an EMBL/GenBank/DDBJ whole genome shotgun (WGS) entry which is preliminary data.</text>
</comment>
<accession>A0A9D1RUC8</accession>
<evidence type="ECO:0000313" key="3">
    <source>
        <dbReference type="Proteomes" id="UP000824192"/>
    </source>
</evidence>
<dbReference type="Pfam" id="PF02579">
    <property type="entry name" value="Nitro_FeMo-Co"/>
    <property type="match status" value="1"/>
</dbReference>
<dbReference type="InterPro" id="IPR036105">
    <property type="entry name" value="DiNase_FeMo-co_biosyn_sf"/>
</dbReference>
<feature type="domain" description="Dinitrogenase iron-molybdenum cofactor biosynthesis" evidence="1">
    <location>
        <begin position="9"/>
        <end position="96"/>
    </location>
</feature>
<dbReference type="Proteomes" id="UP000824192">
    <property type="component" value="Unassembled WGS sequence"/>
</dbReference>
<reference evidence="2" key="2">
    <citation type="submission" date="2021-04" db="EMBL/GenBank/DDBJ databases">
        <authorList>
            <person name="Gilroy R."/>
        </authorList>
    </citation>
    <scope>NUCLEOTIDE SEQUENCE</scope>
    <source>
        <strain evidence="2">ChiGjej6B6-1540</strain>
    </source>
</reference>
<dbReference type="EMBL" id="DXGA01000162">
    <property type="protein sequence ID" value="HIW94398.1"/>
    <property type="molecule type" value="Genomic_DNA"/>
</dbReference>
<dbReference type="AlphaFoldDB" id="A0A9D1RUC8"/>
<dbReference type="Gene3D" id="3.30.420.130">
    <property type="entry name" value="Dinitrogenase iron-molybdenum cofactor biosynthesis domain"/>
    <property type="match status" value="1"/>
</dbReference>
<name>A0A9D1RUC8_9FIRM</name>
<protein>
    <submittedName>
        <fullName evidence="2">NifB/NifX family molybdenum-iron cluster-binding protein</fullName>
    </submittedName>
</protein>
<reference evidence="2" key="1">
    <citation type="journal article" date="2021" name="PeerJ">
        <title>Extensive microbial diversity within the chicken gut microbiome revealed by metagenomics and culture.</title>
        <authorList>
            <person name="Gilroy R."/>
            <person name="Ravi A."/>
            <person name="Getino M."/>
            <person name="Pursley I."/>
            <person name="Horton D.L."/>
            <person name="Alikhan N.F."/>
            <person name="Baker D."/>
            <person name="Gharbi K."/>
            <person name="Hall N."/>
            <person name="Watson M."/>
            <person name="Adriaenssens E.M."/>
            <person name="Foster-Nyarko E."/>
            <person name="Jarju S."/>
            <person name="Secka A."/>
            <person name="Antonio M."/>
            <person name="Oren A."/>
            <person name="Chaudhuri R.R."/>
            <person name="La Ragione R."/>
            <person name="Hildebrand F."/>
            <person name="Pallen M.J."/>
        </authorList>
    </citation>
    <scope>NUCLEOTIDE SEQUENCE</scope>
    <source>
        <strain evidence="2">ChiGjej6B6-1540</strain>
    </source>
</reference>
<dbReference type="SUPFAM" id="SSF53146">
    <property type="entry name" value="Nitrogenase accessory factor-like"/>
    <property type="match status" value="1"/>
</dbReference>
<dbReference type="InterPro" id="IPR003731">
    <property type="entry name" value="Di-Nase_FeMo-co_biosynth"/>
</dbReference>
<organism evidence="2 3">
    <name type="scientific">Candidatus Flavonifractor merdipullorum</name>
    <dbReference type="NCBI Taxonomy" id="2838590"/>
    <lineage>
        <taxon>Bacteria</taxon>
        <taxon>Bacillati</taxon>
        <taxon>Bacillota</taxon>
        <taxon>Clostridia</taxon>
        <taxon>Eubacteriales</taxon>
        <taxon>Oscillospiraceae</taxon>
        <taxon>Flavonifractor</taxon>
    </lineage>
</organism>
<dbReference type="InterPro" id="IPR033913">
    <property type="entry name" value="MTH1175_dom"/>
</dbReference>
<dbReference type="PANTHER" id="PTHR42983:SF1">
    <property type="entry name" value="IRON-MOLYBDENUM PROTEIN"/>
    <property type="match status" value="1"/>
</dbReference>
<evidence type="ECO:0000259" key="1">
    <source>
        <dbReference type="Pfam" id="PF02579"/>
    </source>
</evidence>
<gene>
    <name evidence="2" type="ORF">H9868_07655</name>
</gene>